<dbReference type="Pfam" id="PF07690">
    <property type="entry name" value="MFS_1"/>
    <property type="match status" value="1"/>
</dbReference>
<comment type="caution">
    <text evidence="8">The sequence shown here is derived from an EMBL/GenBank/DDBJ whole genome shotgun (WGS) entry which is preliminary data.</text>
</comment>
<evidence type="ECO:0000313" key="9">
    <source>
        <dbReference type="Proteomes" id="UP000660745"/>
    </source>
</evidence>
<keyword evidence="3 6" id="KW-0812">Transmembrane</keyword>
<dbReference type="Gene3D" id="1.20.1250.20">
    <property type="entry name" value="MFS general substrate transporter like domains"/>
    <property type="match status" value="1"/>
</dbReference>
<keyword evidence="5 6" id="KW-0472">Membrane</keyword>
<sequence length="408" mass="40928">MKPQPMSGTPPQDAEPPQRSPWLTIAVVYLGGVVAAMGLGKFASVGPEVAAQIGLSLSQLGWVISAVVGVGAAVGLPAGYLVHRFGAERSLVTGLILIAAASAASMVTGDFASLLAARGVEGIGYLLATIACPALILRLATERDRGTALSLWATFVPMGIGVSTLAGGMIGSALGWRGWIGVIAALTFVMALVVWVRLPRGAGRQAPARAMPRAGALVWPVTLAAAFSLAALVTIPVIVLLPTLLIEQHGHSASTAGAVTSGISLLSVLGGLAVGILLRRGTPVGVLALAGLVIVPAAWLMFGASGSPAAVEGGAAVIWITNGFLGALVFATLPMVLERLDHADVGNGVIAQAGSLGSLLGPPLFGLVATGWGFPALVPVIAVGTVVAVGALSLVGRRLSGHRATARR</sequence>
<dbReference type="SUPFAM" id="SSF103473">
    <property type="entry name" value="MFS general substrate transporter"/>
    <property type="match status" value="1"/>
</dbReference>
<keyword evidence="9" id="KW-1185">Reference proteome</keyword>
<dbReference type="AlphaFoldDB" id="A0A918ADG0"/>
<gene>
    <name evidence="8" type="ORF">GCM10012278_64620</name>
</gene>
<feature type="transmembrane region" description="Helical" evidence="6">
    <location>
        <begin position="316"/>
        <end position="337"/>
    </location>
</feature>
<keyword evidence="4 6" id="KW-1133">Transmembrane helix</keyword>
<evidence type="ECO:0000256" key="2">
    <source>
        <dbReference type="ARBA" id="ARBA00022475"/>
    </source>
</evidence>
<feature type="transmembrane region" description="Helical" evidence="6">
    <location>
        <begin position="376"/>
        <end position="395"/>
    </location>
</feature>
<feature type="transmembrane region" description="Helical" evidence="6">
    <location>
        <begin position="284"/>
        <end position="304"/>
    </location>
</feature>
<evidence type="ECO:0000313" key="8">
    <source>
        <dbReference type="EMBL" id="GGP13322.1"/>
    </source>
</evidence>
<name>A0A918ADG0_9ACTN</name>
<feature type="transmembrane region" description="Helical" evidence="6">
    <location>
        <begin position="60"/>
        <end position="82"/>
    </location>
</feature>
<evidence type="ECO:0000259" key="7">
    <source>
        <dbReference type="PROSITE" id="PS50850"/>
    </source>
</evidence>
<dbReference type="PANTHER" id="PTHR43124:SF3">
    <property type="entry name" value="CHLORAMPHENICOL EFFLUX PUMP RV0191"/>
    <property type="match status" value="1"/>
</dbReference>
<feature type="transmembrane region" description="Helical" evidence="6">
    <location>
        <begin position="94"/>
        <end position="117"/>
    </location>
</feature>
<dbReference type="InterPro" id="IPR020846">
    <property type="entry name" value="MFS_dom"/>
</dbReference>
<dbReference type="PANTHER" id="PTHR43124">
    <property type="entry name" value="PURINE EFFLUX PUMP PBUE"/>
    <property type="match status" value="1"/>
</dbReference>
<evidence type="ECO:0000256" key="4">
    <source>
        <dbReference type="ARBA" id="ARBA00022989"/>
    </source>
</evidence>
<dbReference type="InterPro" id="IPR036259">
    <property type="entry name" value="MFS_trans_sf"/>
</dbReference>
<comment type="subcellular location">
    <subcellularLocation>
        <location evidence="1">Cell membrane</location>
        <topology evidence="1">Multi-pass membrane protein</topology>
    </subcellularLocation>
</comment>
<dbReference type="EMBL" id="BMNK01000014">
    <property type="protein sequence ID" value="GGP13322.1"/>
    <property type="molecule type" value="Genomic_DNA"/>
</dbReference>
<feature type="transmembrane region" description="Helical" evidence="6">
    <location>
        <begin position="253"/>
        <end position="277"/>
    </location>
</feature>
<reference evidence="8" key="1">
    <citation type="journal article" date="2014" name="Int. J. Syst. Evol. Microbiol.">
        <title>Complete genome sequence of Corynebacterium casei LMG S-19264T (=DSM 44701T), isolated from a smear-ripened cheese.</title>
        <authorList>
            <consortium name="US DOE Joint Genome Institute (JGI-PGF)"/>
            <person name="Walter F."/>
            <person name="Albersmeier A."/>
            <person name="Kalinowski J."/>
            <person name="Ruckert C."/>
        </authorList>
    </citation>
    <scope>NUCLEOTIDE SEQUENCE</scope>
    <source>
        <strain evidence="8">CGMCC 4.7430</strain>
    </source>
</reference>
<dbReference type="GO" id="GO:0022857">
    <property type="term" value="F:transmembrane transporter activity"/>
    <property type="evidence" value="ECO:0007669"/>
    <property type="project" value="InterPro"/>
</dbReference>
<dbReference type="InterPro" id="IPR011701">
    <property type="entry name" value="MFS"/>
</dbReference>
<evidence type="ECO:0000256" key="5">
    <source>
        <dbReference type="ARBA" id="ARBA00023136"/>
    </source>
</evidence>
<dbReference type="InterPro" id="IPR050189">
    <property type="entry name" value="MFS_Efflux_Transporters"/>
</dbReference>
<feature type="transmembrane region" description="Helical" evidence="6">
    <location>
        <begin position="349"/>
        <end position="370"/>
    </location>
</feature>
<proteinExistence type="predicted"/>
<keyword evidence="2" id="KW-1003">Cell membrane</keyword>
<feature type="transmembrane region" description="Helical" evidence="6">
    <location>
        <begin position="217"/>
        <end position="241"/>
    </location>
</feature>
<evidence type="ECO:0000256" key="6">
    <source>
        <dbReference type="SAM" id="Phobius"/>
    </source>
</evidence>
<evidence type="ECO:0000256" key="3">
    <source>
        <dbReference type="ARBA" id="ARBA00022692"/>
    </source>
</evidence>
<dbReference type="Proteomes" id="UP000660745">
    <property type="component" value="Unassembled WGS sequence"/>
</dbReference>
<feature type="transmembrane region" description="Helical" evidence="6">
    <location>
        <begin position="21"/>
        <end position="40"/>
    </location>
</feature>
<feature type="transmembrane region" description="Helical" evidence="6">
    <location>
        <begin position="123"/>
        <end position="141"/>
    </location>
</feature>
<feature type="transmembrane region" description="Helical" evidence="6">
    <location>
        <begin position="176"/>
        <end position="196"/>
    </location>
</feature>
<organism evidence="8 9">
    <name type="scientific">Nonomuraea glycinis</name>
    <dbReference type="NCBI Taxonomy" id="2047744"/>
    <lineage>
        <taxon>Bacteria</taxon>
        <taxon>Bacillati</taxon>
        <taxon>Actinomycetota</taxon>
        <taxon>Actinomycetes</taxon>
        <taxon>Streptosporangiales</taxon>
        <taxon>Streptosporangiaceae</taxon>
        <taxon>Nonomuraea</taxon>
    </lineage>
</organism>
<dbReference type="CDD" id="cd06174">
    <property type="entry name" value="MFS"/>
    <property type="match status" value="1"/>
</dbReference>
<dbReference type="RefSeq" id="WP_189142535.1">
    <property type="nucleotide sequence ID" value="NZ_BMNK01000014.1"/>
</dbReference>
<dbReference type="GO" id="GO:0005886">
    <property type="term" value="C:plasma membrane"/>
    <property type="evidence" value="ECO:0007669"/>
    <property type="project" value="UniProtKB-SubCell"/>
</dbReference>
<feature type="transmembrane region" description="Helical" evidence="6">
    <location>
        <begin position="148"/>
        <end position="170"/>
    </location>
</feature>
<reference evidence="8" key="2">
    <citation type="submission" date="2020-09" db="EMBL/GenBank/DDBJ databases">
        <authorList>
            <person name="Sun Q."/>
            <person name="Zhou Y."/>
        </authorList>
    </citation>
    <scope>NUCLEOTIDE SEQUENCE</scope>
    <source>
        <strain evidence="8">CGMCC 4.7430</strain>
    </source>
</reference>
<feature type="domain" description="Major facilitator superfamily (MFS) profile" evidence="7">
    <location>
        <begin position="24"/>
        <end position="400"/>
    </location>
</feature>
<dbReference type="PROSITE" id="PS50850">
    <property type="entry name" value="MFS"/>
    <property type="match status" value="1"/>
</dbReference>
<evidence type="ECO:0000256" key="1">
    <source>
        <dbReference type="ARBA" id="ARBA00004651"/>
    </source>
</evidence>
<accession>A0A918ADG0</accession>
<protein>
    <submittedName>
        <fullName evidence="8">MFS transporter</fullName>
    </submittedName>
</protein>